<dbReference type="EMBL" id="WSZK01000011">
    <property type="protein sequence ID" value="MWG33841.1"/>
    <property type="molecule type" value="Genomic_DNA"/>
</dbReference>
<dbReference type="InterPro" id="IPR032465">
    <property type="entry name" value="ACMSD"/>
</dbReference>
<dbReference type="GO" id="GO:0016787">
    <property type="term" value="F:hydrolase activity"/>
    <property type="evidence" value="ECO:0007669"/>
    <property type="project" value="UniProtKB-KW"/>
</dbReference>
<accession>A0A6B0GJ43</accession>
<feature type="domain" description="Amidohydrolase-related" evidence="2">
    <location>
        <begin position="311"/>
        <end position="593"/>
    </location>
</feature>
<dbReference type="SUPFAM" id="SSF51556">
    <property type="entry name" value="Metallo-dependent hydrolases"/>
    <property type="match status" value="2"/>
</dbReference>
<keyword evidence="4" id="KW-1185">Reference proteome</keyword>
<reference evidence="3 4" key="1">
    <citation type="submission" date="2019-12" db="EMBL/GenBank/DDBJ databases">
        <title>Halocatena pleomorpha gen. nov. sp. nov., an extremely halophilic archaeon of family Halobacteriaceae isolated from saltpan soil.</title>
        <authorList>
            <person name="Pal Y."/>
            <person name="Verma A."/>
            <person name="Krishnamurthi S."/>
            <person name="Kumar P."/>
        </authorList>
    </citation>
    <scope>NUCLEOTIDE SEQUENCE [LARGE SCALE GENOMIC DNA]</scope>
    <source>
        <strain evidence="3 4">JCM 16495</strain>
    </source>
</reference>
<keyword evidence="1" id="KW-0456">Lyase</keyword>
<evidence type="ECO:0000313" key="3">
    <source>
        <dbReference type="EMBL" id="MWG33841.1"/>
    </source>
</evidence>
<evidence type="ECO:0000313" key="4">
    <source>
        <dbReference type="Proteomes" id="UP000451471"/>
    </source>
</evidence>
<dbReference type="AlphaFoldDB" id="A0A6B0GJ43"/>
<dbReference type="PANTHER" id="PTHR21240">
    <property type="entry name" value="2-AMINO-3-CARBOXYLMUCONATE-6-SEMIALDEHYDE DECARBOXYLASE"/>
    <property type="match status" value="1"/>
</dbReference>
<dbReference type="GO" id="GO:0016831">
    <property type="term" value="F:carboxy-lyase activity"/>
    <property type="evidence" value="ECO:0007669"/>
    <property type="project" value="InterPro"/>
</dbReference>
<keyword evidence="3" id="KW-0378">Hydrolase</keyword>
<gene>
    <name evidence="3" type="ORF">GQS65_04920</name>
</gene>
<evidence type="ECO:0000259" key="2">
    <source>
        <dbReference type="Pfam" id="PF04909"/>
    </source>
</evidence>
<comment type="caution">
    <text evidence="3">The sequence shown here is derived from an EMBL/GenBank/DDBJ whole genome shotgun (WGS) entry which is preliminary data.</text>
</comment>
<protein>
    <submittedName>
        <fullName evidence="3">Amidohydrolase family protein</fullName>
    </submittedName>
</protein>
<dbReference type="CDD" id="cd01292">
    <property type="entry name" value="metallo-dependent_hydrolases"/>
    <property type="match status" value="1"/>
</dbReference>
<organism evidence="3 4">
    <name type="scientific">Halomarina oriensis</name>
    <dbReference type="NCBI Taxonomy" id="671145"/>
    <lineage>
        <taxon>Archaea</taxon>
        <taxon>Methanobacteriati</taxon>
        <taxon>Methanobacteriota</taxon>
        <taxon>Stenosarchaea group</taxon>
        <taxon>Halobacteria</taxon>
        <taxon>Halobacteriales</taxon>
        <taxon>Natronomonadaceae</taxon>
        <taxon>Halomarina</taxon>
    </lineage>
</organism>
<dbReference type="Pfam" id="PF04909">
    <property type="entry name" value="Amidohydro_2"/>
    <property type="match status" value="2"/>
</dbReference>
<dbReference type="Gene3D" id="3.20.20.140">
    <property type="entry name" value="Metal-dependent hydrolases"/>
    <property type="match status" value="2"/>
</dbReference>
<feature type="domain" description="Amidohydrolase-related" evidence="2">
    <location>
        <begin position="32"/>
        <end position="254"/>
    </location>
</feature>
<name>A0A6B0GJ43_9EURY</name>
<proteinExistence type="predicted"/>
<sequence length="596" mass="66539">MSRGSGDRATLSCCRGSRTFNPLCDAVQPTVIDCHFHLWTTDESTPEKRAERAEQLREEMERQGVDRLCLIGEVGDTIEECREANRTVAKYVAEYPESFYGWARVDPRLGDDAVAEFRRAVEEDGLVGLKHHFIPTPINISDPEFFPLAEAAVDMDVPVIAHVMQRLPADQERWDDSEAHTEDVLELAQRYPELKLVSAHIVAGGDAEYRIKTVADQENVILDISGSNCERGYVERAAERLGTDRLVFGTDTWFAPGVGKLSGLNLSSEARADIAYGIHDLFRDDQPGRFTDGELAERKAAAAERFAASDESRREGAVDVNAFVGHWPFRDLDASADALLSLMDEAGVDAALVSSLESVFYRNVHAGNRDLRDRVAGHEERLFPLATINPTYPEWETDLRECVEEWGWSGVKLLPAYHDYDLDAPETTALFDVCADLDVPVVVCATLEDQRQRHPRVTLRGFEDGGTRAFTDGHVDALVDLLTECPETDVVLADLWTHAPRIVEECCRVRRNGVRLDNRVRSGETLFVLDDLFVYFSHQGERLVEEVGVDRLVRGPQLPFKIAEAYDGYVDLLPASDDDRARVGGDTLRSVFGLDG</sequence>
<evidence type="ECO:0000256" key="1">
    <source>
        <dbReference type="ARBA" id="ARBA00023239"/>
    </source>
</evidence>
<dbReference type="InterPro" id="IPR032466">
    <property type="entry name" value="Metal_Hydrolase"/>
</dbReference>
<dbReference type="Proteomes" id="UP000451471">
    <property type="component" value="Unassembled WGS sequence"/>
</dbReference>
<dbReference type="InterPro" id="IPR006680">
    <property type="entry name" value="Amidohydro-rel"/>
</dbReference>